<organism evidence="2 3">
    <name type="scientific">Bradymonas sediminis</name>
    <dbReference type="NCBI Taxonomy" id="1548548"/>
    <lineage>
        <taxon>Bacteria</taxon>
        <taxon>Deltaproteobacteria</taxon>
        <taxon>Bradymonadales</taxon>
        <taxon>Bradymonadaceae</taxon>
        <taxon>Bradymonas</taxon>
    </lineage>
</organism>
<accession>A0A2Z4FKK2</accession>
<dbReference type="Pfam" id="PF00027">
    <property type="entry name" value="cNMP_binding"/>
    <property type="match status" value="1"/>
</dbReference>
<dbReference type="PROSITE" id="PS50042">
    <property type="entry name" value="CNMP_BINDING_3"/>
    <property type="match status" value="1"/>
</dbReference>
<dbReference type="AlphaFoldDB" id="A0A2Z4FKK2"/>
<dbReference type="CDD" id="cd00038">
    <property type="entry name" value="CAP_ED"/>
    <property type="match status" value="1"/>
</dbReference>
<dbReference type="EMBL" id="CP030032">
    <property type="protein sequence ID" value="AWV89325.1"/>
    <property type="molecule type" value="Genomic_DNA"/>
</dbReference>
<dbReference type="Gene3D" id="2.60.120.10">
    <property type="entry name" value="Jelly Rolls"/>
    <property type="match status" value="1"/>
</dbReference>
<dbReference type="PANTHER" id="PTHR24567:SF74">
    <property type="entry name" value="HTH-TYPE TRANSCRIPTIONAL REGULATOR ARCR"/>
    <property type="match status" value="1"/>
</dbReference>
<dbReference type="Proteomes" id="UP000249799">
    <property type="component" value="Chromosome"/>
</dbReference>
<protein>
    <recommendedName>
        <fullName evidence="1">Cyclic nucleotide-binding domain-containing protein</fullName>
    </recommendedName>
</protein>
<dbReference type="InterPro" id="IPR000595">
    <property type="entry name" value="cNMP-bd_dom"/>
</dbReference>
<proteinExistence type="predicted"/>
<dbReference type="SMART" id="SM00100">
    <property type="entry name" value="cNMP"/>
    <property type="match status" value="1"/>
</dbReference>
<sequence>MLATSAKASKSSDKGVKQCPAGTVLFREGEVGTKMYVIKSGRVRLSKKIQDSSIVLEELGAGGFCGEVAMVSDQPRPVTATVVSDAAVIQIDAGQFENMLRSNSDIAVRMMKRMTQRLTRAQFRLANFSLRTTKARLMHQLRNEALNRSTDGGLQATVPIPDDIAASLGLEIGELKKILTALVKDELIVVDARGYFQIIDVEAFDRFLRFLELHDRFEYDS</sequence>
<dbReference type="KEGG" id="bsed:DN745_08230"/>
<keyword evidence="3" id="KW-1185">Reference proteome</keyword>
<name>A0A2Z4FKK2_9DELT</name>
<evidence type="ECO:0000259" key="1">
    <source>
        <dbReference type="PROSITE" id="PS50042"/>
    </source>
</evidence>
<dbReference type="PANTHER" id="PTHR24567">
    <property type="entry name" value="CRP FAMILY TRANSCRIPTIONAL REGULATORY PROTEIN"/>
    <property type="match status" value="1"/>
</dbReference>
<dbReference type="OrthoDB" id="9784809at2"/>
<dbReference type="InterPro" id="IPR050397">
    <property type="entry name" value="Env_Response_Regulators"/>
</dbReference>
<evidence type="ECO:0000313" key="3">
    <source>
        <dbReference type="Proteomes" id="UP000249799"/>
    </source>
</evidence>
<reference evidence="2 3" key="1">
    <citation type="submission" date="2018-06" db="EMBL/GenBank/DDBJ databases">
        <title>Lujinxingia sediminis gen. nov. sp. nov., a new facultative anaerobic member of the class Deltaproteobacteria, and proposal of Lujinxingaceae fam. nov.</title>
        <authorList>
            <person name="Guo L.-Y."/>
            <person name="Li C.-M."/>
            <person name="Wang S."/>
            <person name="Du Z.-J."/>
        </authorList>
    </citation>
    <scope>NUCLEOTIDE SEQUENCE [LARGE SCALE GENOMIC DNA]</scope>
    <source>
        <strain evidence="2 3">FA350</strain>
    </source>
</reference>
<evidence type="ECO:0000313" key="2">
    <source>
        <dbReference type="EMBL" id="AWV89325.1"/>
    </source>
</evidence>
<dbReference type="InterPro" id="IPR014710">
    <property type="entry name" value="RmlC-like_jellyroll"/>
</dbReference>
<gene>
    <name evidence="2" type="ORF">DN745_08230</name>
</gene>
<dbReference type="GO" id="GO:0003700">
    <property type="term" value="F:DNA-binding transcription factor activity"/>
    <property type="evidence" value="ECO:0007669"/>
    <property type="project" value="TreeGrafter"/>
</dbReference>
<dbReference type="GO" id="GO:0005829">
    <property type="term" value="C:cytosol"/>
    <property type="evidence" value="ECO:0007669"/>
    <property type="project" value="TreeGrafter"/>
</dbReference>
<dbReference type="SUPFAM" id="SSF51206">
    <property type="entry name" value="cAMP-binding domain-like"/>
    <property type="match status" value="1"/>
</dbReference>
<dbReference type="InterPro" id="IPR018490">
    <property type="entry name" value="cNMP-bd_dom_sf"/>
</dbReference>
<feature type="domain" description="Cyclic nucleotide-binding" evidence="1">
    <location>
        <begin position="20"/>
        <end position="117"/>
    </location>
</feature>